<dbReference type="AlphaFoldDB" id="A0AAE0UZC5"/>
<dbReference type="InterPro" id="IPR003599">
    <property type="entry name" value="Ig_sub"/>
</dbReference>
<feature type="non-terminal residue" evidence="3">
    <location>
        <position position="431"/>
    </location>
</feature>
<proteinExistence type="predicted"/>
<evidence type="ECO:0000313" key="3">
    <source>
        <dbReference type="EMBL" id="KAK3531179.1"/>
    </source>
</evidence>
<dbReference type="Gene3D" id="2.60.40.10">
    <property type="entry name" value="Immunoglobulins"/>
    <property type="match status" value="1"/>
</dbReference>
<evidence type="ECO:0000259" key="2">
    <source>
        <dbReference type="PROSITE" id="PS50835"/>
    </source>
</evidence>
<dbReference type="Proteomes" id="UP001274896">
    <property type="component" value="Unassembled WGS sequence"/>
</dbReference>
<sequence length="431" mass="48526">SLELLHKQNISNPGICTMFLFLPHVAFLLLHLGIKDAVCRKTDKTPDVIKVRLGKELSLNCTYNCSSGFVRGEWRYENTPVSTTRLWSVKENNISEDMCTVTLETLNLTLEQTSYHYSCFSVKIDHQGLPRNLERLVSLQIQDSTTGPVIPHEVALGKSRKMNSSCPVDSHHCPSFSCLLSSVSNSDIKVEIYQNQKKLNLSSHSIQVPVGDKLKLECISTNQLSEGQWMRDDANLTEDISGSLLEWNEITEEDEGTYTCYTNQLYTSQRISVVIDVIKKNEFGWIRPFAAAALSVAVMLLFLLIYLCYKKRGKNPPDAEDLTAVIYENTRTKSEGTIQKPTVQDCPSDHEVPYADIVISVRGSSIPELTGLHGQTSRDHRLRWRDEAMGASHLQACRSADRLHLHPREVSRKLSTTSEYAVITYSTDALN</sequence>
<organism evidence="3 4">
    <name type="scientific">Hemibagrus guttatus</name>
    <dbReference type="NCBI Taxonomy" id="175788"/>
    <lineage>
        <taxon>Eukaryota</taxon>
        <taxon>Metazoa</taxon>
        <taxon>Chordata</taxon>
        <taxon>Craniata</taxon>
        <taxon>Vertebrata</taxon>
        <taxon>Euteleostomi</taxon>
        <taxon>Actinopterygii</taxon>
        <taxon>Neopterygii</taxon>
        <taxon>Teleostei</taxon>
        <taxon>Ostariophysi</taxon>
        <taxon>Siluriformes</taxon>
        <taxon>Bagridae</taxon>
        <taxon>Hemibagrus</taxon>
    </lineage>
</organism>
<feature type="transmembrane region" description="Helical" evidence="1">
    <location>
        <begin position="12"/>
        <end position="34"/>
    </location>
</feature>
<dbReference type="InterPro" id="IPR007110">
    <property type="entry name" value="Ig-like_dom"/>
</dbReference>
<accession>A0AAE0UZC5</accession>
<reference evidence="3" key="1">
    <citation type="submission" date="2023-06" db="EMBL/GenBank/DDBJ databases">
        <title>Male Hemibagrus guttatus genome.</title>
        <authorList>
            <person name="Bian C."/>
        </authorList>
    </citation>
    <scope>NUCLEOTIDE SEQUENCE</scope>
    <source>
        <strain evidence="3">Male_cb2023</strain>
        <tissue evidence="3">Muscle</tissue>
    </source>
</reference>
<dbReference type="EMBL" id="JAUCMX010000011">
    <property type="protein sequence ID" value="KAK3531179.1"/>
    <property type="molecule type" value="Genomic_DNA"/>
</dbReference>
<feature type="domain" description="Ig-like" evidence="2">
    <location>
        <begin position="174"/>
        <end position="272"/>
    </location>
</feature>
<dbReference type="InterPro" id="IPR036179">
    <property type="entry name" value="Ig-like_dom_sf"/>
</dbReference>
<evidence type="ECO:0000313" key="4">
    <source>
        <dbReference type="Proteomes" id="UP001274896"/>
    </source>
</evidence>
<evidence type="ECO:0000256" key="1">
    <source>
        <dbReference type="SAM" id="Phobius"/>
    </source>
</evidence>
<keyword evidence="4" id="KW-1185">Reference proteome</keyword>
<name>A0AAE0UZC5_9TELE</name>
<feature type="transmembrane region" description="Helical" evidence="1">
    <location>
        <begin position="289"/>
        <end position="309"/>
    </location>
</feature>
<keyword evidence="1" id="KW-0812">Transmembrane</keyword>
<comment type="caution">
    <text evidence="3">The sequence shown here is derived from an EMBL/GenBank/DDBJ whole genome shotgun (WGS) entry which is preliminary data.</text>
</comment>
<dbReference type="Pfam" id="PF13927">
    <property type="entry name" value="Ig_3"/>
    <property type="match status" value="1"/>
</dbReference>
<keyword evidence="1" id="KW-0472">Membrane</keyword>
<dbReference type="SMART" id="SM00409">
    <property type="entry name" value="IG"/>
    <property type="match status" value="2"/>
</dbReference>
<keyword evidence="1" id="KW-1133">Transmembrane helix</keyword>
<dbReference type="SUPFAM" id="SSF48726">
    <property type="entry name" value="Immunoglobulin"/>
    <property type="match status" value="1"/>
</dbReference>
<dbReference type="InterPro" id="IPR013783">
    <property type="entry name" value="Ig-like_fold"/>
</dbReference>
<gene>
    <name evidence="3" type="ORF">QTP70_015141</name>
</gene>
<protein>
    <recommendedName>
        <fullName evidence="2">Ig-like domain-containing protein</fullName>
    </recommendedName>
</protein>
<dbReference type="PROSITE" id="PS50835">
    <property type="entry name" value="IG_LIKE"/>
    <property type="match status" value="1"/>
</dbReference>